<dbReference type="AlphaFoldDB" id="A0A4P7XFJ1"/>
<proteinExistence type="predicted"/>
<dbReference type="RefSeq" id="WP_136548286.1">
    <property type="nucleotide sequence ID" value="NZ_CP031093.1"/>
</dbReference>
<evidence type="ECO:0000313" key="1">
    <source>
        <dbReference type="EMBL" id="QCF25721.1"/>
    </source>
</evidence>
<dbReference type="InterPro" id="IPR046199">
    <property type="entry name" value="DUF6231"/>
</dbReference>
<keyword evidence="2" id="KW-1185">Reference proteome</keyword>
<reference evidence="1 2" key="1">
    <citation type="submission" date="2018-07" db="EMBL/GenBank/DDBJ databases">
        <title>Marsedoiliclastica nanhaica gen. nov. sp. nov., a novel marine hydrocarbonoclastic bacterium isolated from an in-situ enriched hydrocarbon-degrading consortium in deep-sea sediment.</title>
        <authorList>
            <person name="Dong C."/>
            <person name="Ma T."/>
            <person name="Liu R."/>
            <person name="Shao Z."/>
        </authorList>
    </citation>
    <scope>NUCLEOTIDE SEQUENCE [LARGE SCALE GENOMIC DNA]</scope>
    <source>
        <strain evidence="2">soil36-7</strain>
    </source>
</reference>
<accession>A0A4P7XFJ1</accession>
<evidence type="ECO:0000313" key="2">
    <source>
        <dbReference type="Proteomes" id="UP000298049"/>
    </source>
</evidence>
<dbReference type="KEGG" id="hmi:soil367_07205"/>
<protein>
    <submittedName>
        <fullName evidence="1">Uncharacterized protein</fullName>
    </submittedName>
</protein>
<dbReference type="EMBL" id="CP031093">
    <property type="protein sequence ID" value="QCF25721.1"/>
    <property type="molecule type" value="Genomic_DNA"/>
</dbReference>
<gene>
    <name evidence="1" type="ORF">soil367_07205</name>
</gene>
<dbReference type="OrthoDB" id="5609094at2"/>
<organism evidence="1 2">
    <name type="scientific">Hydrocarboniclastica marina</name>
    <dbReference type="NCBI Taxonomy" id="2259620"/>
    <lineage>
        <taxon>Bacteria</taxon>
        <taxon>Pseudomonadati</taxon>
        <taxon>Pseudomonadota</taxon>
        <taxon>Gammaproteobacteria</taxon>
        <taxon>Alteromonadales</taxon>
        <taxon>Alteromonadaceae</taxon>
        <taxon>Hydrocarboniclastica</taxon>
    </lineage>
</organism>
<dbReference type="Proteomes" id="UP000298049">
    <property type="component" value="Chromosome"/>
</dbReference>
<sequence length="157" mass="17901">MEPKMVLKQILYSVNPKSIICCGEQACLLAEAWHCDYPETRVTRISADDPTAVFPLDQLYDVALISETLEQLSHAQGRNLLGQLRNSGARRIAVMTETHAPWQFADFIGLGFKRILDSAGQPPASIYAYDIDNYNHKRQWNNAENWANPGRWNKSHW</sequence>
<dbReference type="Pfam" id="PF19742">
    <property type="entry name" value="DUF6231"/>
    <property type="match status" value="1"/>
</dbReference>
<name>A0A4P7XFJ1_9ALTE</name>